<dbReference type="Proteomes" id="UP001595478">
    <property type="component" value="Unassembled WGS sequence"/>
</dbReference>
<dbReference type="PANTHER" id="PTHR38693:SF1">
    <property type="entry name" value="UBIQUINONE BIOSYNTHESIS ACCESSORY FACTOR UBIJ"/>
    <property type="match status" value="1"/>
</dbReference>
<comment type="caution">
    <text evidence="4">The sequence shown here is derived from an EMBL/GenBank/DDBJ whole genome shotgun (WGS) entry which is preliminary data.</text>
</comment>
<evidence type="ECO:0000313" key="4">
    <source>
        <dbReference type="EMBL" id="MFC3122406.1"/>
    </source>
</evidence>
<reference evidence="5" key="1">
    <citation type="journal article" date="2019" name="Int. J. Syst. Evol. Microbiol.">
        <title>The Global Catalogue of Microorganisms (GCM) 10K type strain sequencing project: providing services to taxonomists for standard genome sequencing and annotation.</title>
        <authorList>
            <consortium name="The Broad Institute Genomics Platform"/>
            <consortium name="The Broad Institute Genome Sequencing Center for Infectious Disease"/>
            <person name="Wu L."/>
            <person name="Ma J."/>
        </authorList>
    </citation>
    <scope>NUCLEOTIDE SEQUENCE [LARGE SCALE GENOMIC DNA]</scope>
    <source>
        <strain evidence="5">KCTC 52473</strain>
    </source>
</reference>
<keyword evidence="2" id="KW-0175">Coiled coil</keyword>
<comment type="pathway">
    <text evidence="1">Cofactor biosynthesis; ubiquinone biosynthesis.</text>
</comment>
<proteinExistence type="inferred from homology"/>
<comment type="function">
    <text evidence="1">Required for ubiquinone (coenzyme Q) biosynthesis. Binds hydrophobic ubiquinone biosynthetic intermediates via its SCP2 domain and is essential for the stability of the Ubi complex. May constitute a docking platform where Ubi enzymes assemble and access their SCP2-bound polyprenyl substrates.</text>
</comment>
<dbReference type="InterPro" id="IPR003033">
    <property type="entry name" value="SCP2_sterol-bd_dom"/>
</dbReference>
<sequence length="224" mass="25430">MPAKQAISAAIEFAMNSALSLAINGDELIEPLAGRCCTIHIQELALSFSLYFSSSREQNASNNQVHQYLDVCVDDDWSEEQKQSIDERHCYVSVSVEALPELKKTSQLTRLIKQGKLDFYGDLYLLQKLSALFAELDIDLEDIVSKYIGDVPAHQLFSLAKAMKEKIREQHALCMRTLSDACLEEKPVAVRPIMLHNFIDQVKVLQSDVERMKARIEKLERDRA</sequence>
<keyword evidence="1" id="KW-0831">Ubiquinone biosynthesis</keyword>
<accession>A0ABV7FT25</accession>
<dbReference type="RefSeq" id="WP_376920534.1">
    <property type="nucleotide sequence ID" value="NZ_JBHRSW010000021.1"/>
</dbReference>
<comment type="subcellular location">
    <subcellularLocation>
        <location evidence="1">Cytoplasm</location>
    </subcellularLocation>
</comment>
<feature type="coiled-coil region" evidence="2">
    <location>
        <begin position="195"/>
        <end position="222"/>
    </location>
</feature>
<evidence type="ECO:0000256" key="2">
    <source>
        <dbReference type="SAM" id="Coils"/>
    </source>
</evidence>
<protein>
    <recommendedName>
        <fullName evidence="1">Ubiquinone biosynthesis accessory factor UbiJ</fullName>
    </recommendedName>
</protein>
<keyword evidence="1" id="KW-0963">Cytoplasm</keyword>
<evidence type="ECO:0000313" key="5">
    <source>
        <dbReference type="Proteomes" id="UP001595478"/>
    </source>
</evidence>
<dbReference type="HAMAP" id="MF_02215">
    <property type="entry name" value="UbiJ"/>
    <property type="match status" value="1"/>
</dbReference>
<dbReference type="PANTHER" id="PTHR38693">
    <property type="entry name" value="UBIQUINONE BIOSYNTHESIS PROTEIN UBIJ"/>
    <property type="match status" value="1"/>
</dbReference>
<name>A0ABV7FT25_9ALTE</name>
<dbReference type="InterPro" id="IPR038989">
    <property type="entry name" value="UbiJ"/>
</dbReference>
<keyword evidence="5" id="KW-1185">Reference proteome</keyword>
<organism evidence="4 5">
    <name type="scientific">Agaribacter flavus</name>
    <dbReference type="NCBI Taxonomy" id="1902781"/>
    <lineage>
        <taxon>Bacteria</taxon>
        <taxon>Pseudomonadati</taxon>
        <taxon>Pseudomonadota</taxon>
        <taxon>Gammaproteobacteria</taxon>
        <taxon>Alteromonadales</taxon>
        <taxon>Alteromonadaceae</taxon>
        <taxon>Agaribacter</taxon>
    </lineage>
</organism>
<dbReference type="EMBL" id="JBHRSW010000021">
    <property type="protein sequence ID" value="MFC3122406.1"/>
    <property type="molecule type" value="Genomic_DNA"/>
</dbReference>
<comment type="similarity">
    <text evidence="1">Belongs to the UbiJ family.</text>
</comment>
<dbReference type="Pfam" id="PF02036">
    <property type="entry name" value="SCP2"/>
    <property type="match status" value="1"/>
</dbReference>
<gene>
    <name evidence="1" type="primary">ubiJ</name>
    <name evidence="4" type="ORF">ACFOHL_12315</name>
</gene>
<evidence type="ECO:0000256" key="1">
    <source>
        <dbReference type="HAMAP-Rule" id="MF_02215"/>
    </source>
</evidence>
<feature type="domain" description="SCP2" evidence="3">
    <location>
        <begin position="24"/>
        <end position="133"/>
    </location>
</feature>
<evidence type="ECO:0000259" key="3">
    <source>
        <dbReference type="Pfam" id="PF02036"/>
    </source>
</evidence>